<evidence type="ECO:0000256" key="2">
    <source>
        <dbReference type="ARBA" id="ARBA00007090"/>
    </source>
</evidence>
<keyword evidence="6" id="KW-0328">Glycosyltransferase</keyword>
<evidence type="ECO:0000256" key="10">
    <source>
        <dbReference type="ARBA" id="ARBA00044770"/>
    </source>
</evidence>
<evidence type="ECO:0000256" key="7">
    <source>
        <dbReference type="ARBA" id="ARBA00022679"/>
    </source>
</evidence>
<keyword evidence="17" id="KW-1185">Reference proteome</keyword>
<feature type="transmembrane region" description="Helical" evidence="13">
    <location>
        <begin position="15"/>
        <end position="39"/>
    </location>
</feature>
<evidence type="ECO:0000313" key="16">
    <source>
        <dbReference type="EMBL" id="MDC7682934.1"/>
    </source>
</evidence>
<proteinExistence type="inferred from homology"/>
<dbReference type="NCBIfam" id="TIGR02074">
    <property type="entry name" value="PBP_1a_fam"/>
    <property type="match status" value="1"/>
</dbReference>
<dbReference type="PANTHER" id="PTHR32282">
    <property type="entry name" value="BINDING PROTEIN TRANSPEPTIDASE, PUTATIVE-RELATED"/>
    <property type="match status" value="1"/>
</dbReference>
<dbReference type="SUPFAM" id="SSF56601">
    <property type="entry name" value="beta-lactamase/transpeptidase-like"/>
    <property type="match status" value="1"/>
</dbReference>
<keyword evidence="8" id="KW-0378">Hydrolase</keyword>
<sequence>MALSFNMKRPPVKALIYWTTVICVWALIFAVGFIAVFAIDLPDTSSLYKTDRTPSITYLDRSGALIAVRGSQFAPPVKIDDLPDYVPAAFIAIEDRRFYHHFGFDPIGMGRALVRNATKKGGNLAGGSTITQQLARNLFLSADQNIKRKIQELILAVWLEVKFSKKEILALYLNRVYFGAGAYGIEAAAQRYFNKPAKDLTIGESAMLAGMMKGPSRYSPLSDQERARKRTQIVLNEMVDAKVITVAQRDEVFKTGVKVTRTLATEHAQYFVDWLDGELGSMIDLSKISDDLIVETTLDLPIQTDAERAVKAMMARDAKKKVEQAALVAVDGEGRIRAMIGGVSYTDSQFNRAVEAKRQAGSAFKPFVYLTAMESGNYTPISPVVDEEFSIGDWKPENYTKKYLGNITLTTALAQSVNTVAARLANDVGRSNVASTARRLGIESKINTDPAMALGTADVTPIEMAQAYVPFSNGGYKAKAHGIVRIRTAAGKVLFQSNMGANDNRVQVINNPALDYMNIMMREVVRSGTGSGVRLSQFDIAGKTGTTSDYRDAWFVGYTGGFVTAVWVGRDNNTQMAKVTGGGTPAAIWREFMSKALTRIKVSPIPAGPGGGLNETASSAVDDLLNSEASAEAPNIIVEPTPEPKKEEAAPPKNIDDVFEEAQRQSR</sequence>
<dbReference type="InterPro" id="IPR036950">
    <property type="entry name" value="PBP_transglycosylase"/>
</dbReference>
<evidence type="ECO:0000256" key="11">
    <source>
        <dbReference type="ARBA" id="ARBA00049902"/>
    </source>
</evidence>
<keyword evidence="7" id="KW-0808">Transferase</keyword>
<dbReference type="Gene3D" id="3.40.710.10">
    <property type="entry name" value="DD-peptidase/beta-lactamase superfamily"/>
    <property type="match status" value="1"/>
</dbReference>
<dbReference type="EMBL" id="JAQQKX010000004">
    <property type="protein sequence ID" value="MDC7682934.1"/>
    <property type="molecule type" value="Genomic_DNA"/>
</dbReference>
<dbReference type="InterPro" id="IPR001460">
    <property type="entry name" value="PCN-bd_Tpept"/>
</dbReference>
<keyword evidence="4" id="KW-0121">Carboxypeptidase</keyword>
<evidence type="ECO:0000256" key="5">
    <source>
        <dbReference type="ARBA" id="ARBA00022670"/>
    </source>
</evidence>
<feature type="domain" description="Penicillin-binding protein transpeptidase" evidence="14">
    <location>
        <begin position="328"/>
        <end position="593"/>
    </location>
</feature>
<gene>
    <name evidence="16" type="ORF">PQU92_06580</name>
</gene>
<dbReference type="RefSeq" id="WP_272747420.1">
    <property type="nucleotide sequence ID" value="NZ_JAQQKX010000004.1"/>
</dbReference>
<keyword evidence="13" id="KW-0472">Membrane</keyword>
<dbReference type="InterPro" id="IPR012338">
    <property type="entry name" value="Beta-lactam/transpept-like"/>
</dbReference>
<dbReference type="EC" id="2.4.99.28" evidence="10"/>
<feature type="compositionally biased region" description="Basic and acidic residues" evidence="12">
    <location>
        <begin position="642"/>
        <end position="667"/>
    </location>
</feature>
<dbReference type="Pfam" id="PF00912">
    <property type="entry name" value="Transgly"/>
    <property type="match status" value="1"/>
</dbReference>
<keyword evidence="5" id="KW-0645">Protease</keyword>
<evidence type="ECO:0000256" key="1">
    <source>
        <dbReference type="ARBA" id="ARBA00004752"/>
    </source>
</evidence>
<evidence type="ECO:0000256" key="8">
    <source>
        <dbReference type="ARBA" id="ARBA00022801"/>
    </source>
</evidence>
<protein>
    <recommendedName>
        <fullName evidence="10">peptidoglycan glycosyltransferase</fullName>
        <ecNumber evidence="10">2.4.99.28</ecNumber>
    </recommendedName>
</protein>
<evidence type="ECO:0000256" key="13">
    <source>
        <dbReference type="SAM" id="Phobius"/>
    </source>
</evidence>
<feature type="region of interest" description="Disordered" evidence="12">
    <location>
        <begin position="604"/>
        <end position="667"/>
    </location>
</feature>
<comment type="caution">
    <text evidence="16">The sequence shown here is derived from an EMBL/GenBank/DDBJ whole genome shotgun (WGS) entry which is preliminary data.</text>
</comment>
<evidence type="ECO:0000256" key="6">
    <source>
        <dbReference type="ARBA" id="ARBA00022676"/>
    </source>
</evidence>
<dbReference type="Pfam" id="PF00905">
    <property type="entry name" value="Transpeptidase"/>
    <property type="match status" value="1"/>
</dbReference>
<dbReference type="InterPro" id="IPR050396">
    <property type="entry name" value="Glycosyltr_51/Transpeptidase"/>
</dbReference>
<evidence type="ECO:0000256" key="12">
    <source>
        <dbReference type="SAM" id="MobiDB-lite"/>
    </source>
</evidence>
<organism evidence="16 17">
    <name type="scientific">Asticcacaulis aquaticus</name>
    <dbReference type="NCBI Taxonomy" id="2984212"/>
    <lineage>
        <taxon>Bacteria</taxon>
        <taxon>Pseudomonadati</taxon>
        <taxon>Pseudomonadota</taxon>
        <taxon>Alphaproteobacteria</taxon>
        <taxon>Caulobacterales</taxon>
        <taxon>Caulobacteraceae</taxon>
        <taxon>Asticcacaulis</taxon>
    </lineage>
</organism>
<evidence type="ECO:0000313" key="17">
    <source>
        <dbReference type="Proteomes" id="UP001214854"/>
    </source>
</evidence>
<evidence type="ECO:0000256" key="4">
    <source>
        <dbReference type="ARBA" id="ARBA00022645"/>
    </source>
</evidence>
<reference evidence="16 17" key="1">
    <citation type="submission" date="2023-01" db="EMBL/GenBank/DDBJ databases">
        <title>Novel species of the genus Asticcacaulis isolated from rivers.</title>
        <authorList>
            <person name="Lu H."/>
        </authorList>
    </citation>
    <scope>NUCLEOTIDE SEQUENCE [LARGE SCALE GENOMIC DNA]</scope>
    <source>
        <strain evidence="16 17">BYS171W</strain>
    </source>
</reference>
<comment type="pathway">
    <text evidence="1">Cell wall biogenesis; peptidoglycan biosynthesis.</text>
</comment>
<dbReference type="SUPFAM" id="SSF53955">
    <property type="entry name" value="Lysozyme-like"/>
    <property type="match status" value="1"/>
</dbReference>
<evidence type="ECO:0000259" key="15">
    <source>
        <dbReference type="Pfam" id="PF00912"/>
    </source>
</evidence>
<evidence type="ECO:0000256" key="9">
    <source>
        <dbReference type="ARBA" id="ARBA00023268"/>
    </source>
</evidence>
<feature type="domain" description="Glycosyl transferase family 51" evidence="15">
    <location>
        <begin position="75"/>
        <end position="238"/>
    </location>
</feature>
<dbReference type="Gene3D" id="1.10.3810.10">
    <property type="entry name" value="Biosynthetic peptidoglycan transglycosylase-like"/>
    <property type="match status" value="1"/>
</dbReference>
<keyword evidence="13" id="KW-0812">Transmembrane</keyword>
<evidence type="ECO:0000256" key="3">
    <source>
        <dbReference type="ARBA" id="ARBA00007739"/>
    </source>
</evidence>
<dbReference type="PANTHER" id="PTHR32282:SF33">
    <property type="entry name" value="PEPTIDOGLYCAN GLYCOSYLTRANSFERASE"/>
    <property type="match status" value="1"/>
</dbReference>
<comment type="catalytic activity">
    <reaction evidence="11">
        <text>[GlcNAc-(1-&gt;4)-Mur2Ac(oyl-L-Ala-gamma-D-Glu-L-Lys-D-Ala-D-Ala)](n)-di-trans,octa-cis-undecaprenyl diphosphate + beta-D-GlcNAc-(1-&gt;4)-Mur2Ac(oyl-L-Ala-gamma-D-Glu-L-Lys-D-Ala-D-Ala)-di-trans,octa-cis-undecaprenyl diphosphate = [GlcNAc-(1-&gt;4)-Mur2Ac(oyl-L-Ala-gamma-D-Glu-L-Lys-D-Ala-D-Ala)](n+1)-di-trans,octa-cis-undecaprenyl diphosphate + di-trans,octa-cis-undecaprenyl diphosphate + H(+)</text>
        <dbReference type="Rhea" id="RHEA:23708"/>
        <dbReference type="Rhea" id="RHEA-COMP:9602"/>
        <dbReference type="Rhea" id="RHEA-COMP:9603"/>
        <dbReference type="ChEBI" id="CHEBI:15378"/>
        <dbReference type="ChEBI" id="CHEBI:58405"/>
        <dbReference type="ChEBI" id="CHEBI:60033"/>
        <dbReference type="ChEBI" id="CHEBI:78435"/>
        <dbReference type="EC" id="2.4.99.28"/>
    </reaction>
</comment>
<name>A0ABT5HSA6_9CAUL</name>
<dbReference type="InterPro" id="IPR001264">
    <property type="entry name" value="Glyco_trans_51"/>
</dbReference>
<dbReference type="Proteomes" id="UP001214854">
    <property type="component" value="Unassembled WGS sequence"/>
</dbReference>
<accession>A0ABT5HSA6</accession>
<evidence type="ECO:0000259" key="14">
    <source>
        <dbReference type="Pfam" id="PF00905"/>
    </source>
</evidence>
<comment type="similarity">
    <text evidence="3">In the N-terminal section; belongs to the glycosyltransferase 51 family.</text>
</comment>
<keyword evidence="13" id="KW-1133">Transmembrane helix</keyword>
<keyword evidence="9" id="KW-0511">Multifunctional enzyme</keyword>
<comment type="similarity">
    <text evidence="2">In the C-terminal section; belongs to the transpeptidase family.</text>
</comment>
<dbReference type="InterPro" id="IPR023346">
    <property type="entry name" value="Lysozyme-like_dom_sf"/>
</dbReference>